<protein>
    <submittedName>
        <fullName evidence="1">Uncharacterized protein</fullName>
    </submittedName>
</protein>
<name>A0A6J8EBG0_MYTCO</name>
<evidence type="ECO:0000313" key="1">
    <source>
        <dbReference type="EMBL" id="CAC5418004.1"/>
    </source>
</evidence>
<dbReference type="OrthoDB" id="6104768at2759"/>
<organism evidence="1 2">
    <name type="scientific">Mytilus coruscus</name>
    <name type="common">Sea mussel</name>
    <dbReference type="NCBI Taxonomy" id="42192"/>
    <lineage>
        <taxon>Eukaryota</taxon>
        <taxon>Metazoa</taxon>
        <taxon>Spiralia</taxon>
        <taxon>Lophotrochozoa</taxon>
        <taxon>Mollusca</taxon>
        <taxon>Bivalvia</taxon>
        <taxon>Autobranchia</taxon>
        <taxon>Pteriomorphia</taxon>
        <taxon>Mytilida</taxon>
        <taxon>Mytiloidea</taxon>
        <taxon>Mytilidae</taxon>
        <taxon>Mytilinae</taxon>
        <taxon>Mytilus</taxon>
    </lineage>
</organism>
<dbReference type="AlphaFoldDB" id="A0A6J8EBG0"/>
<sequence length="277" mass="32704">MYFANEHIKIKLDFQAGSIVENKFIELDTNIFVYSRSYQLKLRITTMEEDGKEHTFKNKIVQASLKNVQKQRQLVMELNDIDKQMEVEMKILNRDKLDALKEYCRLEENKRSVEYLTDDMNGEYLQRYNQNRRGKDEFIKDEKENKEKFNFGFNTNKIYVRLPPLEFPEILKENNPPVPPKKPRLYRSNSLIRQRSASENSVLLPVQFSTSLRRTKTPTNYMSLPDINKFDKSNKKMLPKKSMPDIDEKSESIQSINMSEIATVPLPQLGGRSRTIY</sequence>
<dbReference type="EMBL" id="CACVKT020008843">
    <property type="protein sequence ID" value="CAC5418004.1"/>
    <property type="molecule type" value="Genomic_DNA"/>
</dbReference>
<evidence type="ECO:0000313" key="2">
    <source>
        <dbReference type="Proteomes" id="UP000507470"/>
    </source>
</evidence>
<accession>A0A6J8EBG0</accession>
<gene>
    <name evidence="1" type="ORF">MCOR_50467</name>
</gene>
<proteinExistence type="predicted"/>
<keyword evidence="2" id="KW-1185">Reference proteome</keyword>
<dbReference type="Proteomes" id="UP000507470">
    <property type="component" value="Unassembled WGS sequence"/>
</dbReference>
<reference evidence="1 2" key="1">
    <citation type="submission" date="2020-06" db="EMBL/GenBank/DDBJ databases">
        <authorList>
            <person name="Li R."/>
            <person name="Bekaert M."/>
        </authorList>
    </citation>
    <scope>NUCLEOTIDE SEQUENCE [LARGE SCALE GENOMIC DNA]</scope>
    <source>
        <strain evidence="2">wild</strain>
    </source>
</reference>